<organism evidence="1">
    <name type="scientific">Vitis vinifera</name>
    <name type="common">Grape</name>
    <dbReference type="NCBI Taxonomy" id="29760"/>
    <lineage>
        <taxon>Eukaryota</taxon>
        <taxon>Viridiplantae</taxon>
        <taxon>Streptophyta</taxon>
        <taxon>Embryophyta</taxon>
        <taxon>Tracheophyta</taxon>
        <taxon>Spermatophyta</taxon>
        <taxon>Magnoliopsida</taxon>
        <taxon>eudicotyledons</taxon>
        <taxon>Gunneridae</taxon>
        <taxon>Pentapetalae</taxon>
        <taxon>rosids</taxon>
        <taxon>Vitales</taxon>
        <taxon>Vitaceae</taxon>
        <taxon>Viteae</taxon>
        <taxon>Vitis</taxon>
    </lineage>
</organism>
<reference evidence="1" key="1">
    <citation type="journal article" date="2007" name="PLoS ONE">
        <title>The first genome sequence of an elite grapevine cultivar (Pinot noir Vitis vinifera L.): coping with a highly heterozygous genome.</title>
        <authorList>
            <person name="Velasco R."/>
            <person name="Zharkikh A."/>
            <person name="Troggio M."/>
            <person name="Cartwright D.A."/>
            <person name="Cestaro A."/>
            <person name="Pruss D."/>
            <person name="Pindo M."/>
            <person name="FitzGerald L.M."/>
            <person name="Vezzulli S."/>
            <person name="Reid J."/>
            <person name="Malacarne G."/>
            <person name="Iliev D."/>
            <person name="Coppola G."/>
            <person name="Wardell B."/>
            <person name="Micheletti D."/>
            <person name="Macalma T."/>
            <person name="Facci M."/>
            <person name="Mitchell J.T."/>
            <person name="Perazzolli M."/>
            <person name="Eldredge G."/>
            <person name="Gatto P."/>
            <person name="Oyzerski R."/>
            <person name="Moretto M."/>
            <person name="Gutin N."/>
            <person name="Stefanini M."/>
            <person name="Chen Y."/>
            <person name="Segala C."/>
            <person name="Davenport C."/>
            <person name="Dematte L."/>
            <person name="Mraz A."/>
            <person name="Battilana J."/>
            <person name="Stormo K."/>
            <person name="Costa F."/>
            <person name="Tao Q."/>
            <person name="Si-Ammour A."/>
            <person name="Harkins T."/>
            <person name="Lackey A."/>
            <person name="Perbost C."/>
            <person name="Taillon B."/>
            <person name="Stella A."/>
            <person name="Solovyev V."/>
            <person name="Fawcett J.A."/>
            <person name="Sterck L."/>
            <person name="Vandepoele K."/>
            <person name="Grando S.M."/>
            <person name="Toppo S."/>
            <person name="Moser C."/>
            <person name="Lanchbury J."/>
            <person name="Bogden R."/>
            <person name="Skolnick M."/>
            <person name="Sgaramella V."/>
            <person name="Bhatnagar S.K."/>
            <person name="Fontana P."/>
            <person name="Gutin A."/>
            <person name="Van de Peer Y."/>
            <person name="Salamini F."/>
            <person name="Viola R."/>
        </authorList>
    </citation>
    <scope>NUCLEOTIDE SEQUENCE</scope>
</reference>
<dbReference type="AlphaFoldDB" id="A5AT69"/>
<dbReference type="EMBL" id="AM434631">
    <property type="protein sequence ID" value="CAN69365.1"/>
    <property type="molecule type" value="Genomic_DNA"/>
</dbReference>
<gene>
    <name evidence="1" type="ORF">VITISV_037338</name>
</gene>
<name>A5AT69_VITVI</name>
<evidence type="ECO:0000313" key="1">
    <source>
        <dbReference type="EMBL" id="CAN69365.1"/>
    </source>
</evidence>
<proteinExistence type="predicted"/>
<protein>
    <submittedName>
        <fullName evidence="1">Uncharacterized protein</fullName>
    </submittedName>
</protein>
<accession>A5AT69</accession>
<sequence>MMGLAHQLFFKLVMNSWMVRTRTSIASKLVTHKLVIHCFKIGYPHLGIKYQDISAKYWCIGTCRYNICNQNIDDQCGSMRSVDRVSHGKCHHFPYCEIVFIGQICMKGFEEKLDNDGTRTSIIFEISDEFLDGEDSHINCFKIGYPQTCDPLLQNWLPTFRNKISGYFDEILVYRFMSIRYLQPKYRQSTRIKAQNAPILGLPGVKPLTKRLGATPTDHQGKFAICL</sequence>